<dbReference type="InterPro" id="IPR006119">
    <property type="entry name" value="Resolv_N"/>
</dbReference>
<evidence type="ECO:0000256" key="6">
    <source>
        <dbReference type="PROSITE-ProRule" id="PRU10137"/>
    </source>
</evidence>
<dbReference type="InterPro" id="IPR050639">
    <property type="entry name" value="SSR_resolvase"/>
</dbReference>
<reference evidence="9 10" key="1">
    <citation type="submission" date="2017-02" db="EMBL/GenBank/DDBJ databases">
        <authorList>
            <person name="Peterson S.W."/>
        </authorList>
    </citation>
    <scope>NUCLEOTIDE SEQUENCE [LARGE SCALE GENOMIC DNA]</scope>
    <source>
        <strain evidence="9 10">DSM 16080</strain>
    </source>
</reference>
<keyword evidence="4" id="KW-0233">DNA recombination</keyword>
<dbReference type="GO" id="GO:0015074">
    <property type="term" value="P:DNA integration"/>
    <property type="evidence" value="ECO:0007669"/>
    <property type="project" value="UniProtKB-KW"/>
</dbReference>
<dbReference type="CDD" id="cd03768">
    <property type="entry name" value="SR_ResInv"/>
    <property type="match status" value="1"/>
</dbReference>
<accession>A0A1T4W4D8</accession>
<evidence type="ECO:0000256" key="4">
    <source>
        <dbReference type="ARBA" id="ARBA00023172"/>
    </source>
</evidence>
<dbReference type="SMART" id="SM00857">
    <property type="entry name" value="Resolvase"/>
    <property type="match status" value="1"/>
</dbReference>
<dbReference type="InterPro" id="IPR006118">
    <property type="entry name" value="Recombinase_CS"/>
</dbReference>
<sequence length="209" mass="23290">MSQVHAYCRVSTTDQDATMQVEDIRKKFPNAVIHEEKASASSRDGRPKLELLLSVLREGDKLVVWKLDRLARNTLELLQIKDEIAEKGAGLVVLDMDIDTSTASGKCFLQMLAVFAEFETNLRKERQMAGIQQAKAEGKYKGRPVSLDKDAIGEMLADGATHSAIAKKLGISTKSVQRVRREIEDRTKIDGRGTSTAEARQLERKPLDH</sequence>
<feature type="compositionally biased region" description="Basic and acidic residues" evidence="7">
    <location>
        <begin position="180"/>
        <end position="191"/>
    </location>
</feature>
<dbReference type="PROSITE" id="PS51736">
    <property type="entry name" value="RECOMBINASES_3"/>
    <property type="match status" value="1"/>
</dbReference>
<keyword evidence="10" id="KW-1185">Reference proteome</keyword>
<feature type="active site" description="O-(5'-phospho-DNA)-serine intermediate" evidence="5 6">
    <location>
        <position position="11"/>
    </location>
</feature>
<evidence type="ECO:0000256" key="5">
    <source>
        <dbReference type="PIRSR" id="PIRSR606118-50"/>
    </source>
</evidence>
<feature type="region of interest" description="Disordered" evidence="7">
    <location>
        <begin position="180"/>
        <end position="209"/>
    </location>
</feature>
<protein>
    <submittedName>
        <fullName evidence="9">Site-specific DNA recombinase</fullName>
    </submittedName>
</protein>
<name>A0A1T4W4D8_9BACT</name>
<dbReference type="SUPFAM" id="SSF53041">
    <property type="entry name" value="Resolvase-like"/>
    <property type="match status" value="1"/>
</dbReference>
<dbReference type="GO" id="GO:0003677">
    <property type="term" value="F:DNA binding"/>
    <property type="evidence" value="ECO:0007669"/>
    <property type="project" value="UniProtKB-KW"/>
</dbReference>
<dbReference type="STRING" id="1121449.SAMN02745704_00284"/>
<evidence type="ECO:0000259" key="8">
    <source>
        <dbReference type="PROSITE" id="PS51736"/>
    </source>
</evidence>
<dbReference type="Gene3D" id="1.10.10.60">
    <property type="entry name" value="Homeodomain-like"/>
    <property type="match status" value="1"/>
</dbReference>
<dbReference type="RefSeq" id="WP_078715859.1">
    <property type="nucleotide sequence ID" value="NZ_FUYC01000001.1"/>
</dbReference>
<feature type="compositionally biased region" description="Basic and acidic residues" evidence="7">
    <location>
        <begin position="200"/>
        <end position="209"/>
    </location>
</feature>
<dbReference type="AlphaFoldDB" id="A0A1T4W4D8"/>
<dbReference type="Pfam" id="PF00239">
    <property type="entry name" value="Resolvase"/>
    <property type="match status" value="1"/>
</dbReference>
<dbReference type="OrthoDB" id="9797501at2"/>
<organism evidence="9 10">
    <name type="scientific">Paucidesulfovibrio gracilis DSM 16080</name>
    <dbReference type="NCBI Taxonomy" id="1121449"/>
    <lineage>
        <taxon>Bacteria</taxon>
        <taxon>Pseudomonadati</taxon>
        <taxon>Thermodesulfobacteriota</taxon>
        <taxon>Desulfovibrionia</taxon>
        <taxon>Desulfovibrionales</taxon>
        <taxon>Desulfovibrionaceae</taxon>
        <taxon>Paucidesulfovibrio</taxon>
    </lineage>
</organism>
<dbReference type="PROSITE" id="PS00397">
    <property type="entry name" value="RECOMBINASES_1"/>
    <property type="match status" value="1"/>
</dbReference>
<dbReference type="PROSITE" id="PS00398">
    <property type="entry name" value="RECOMBINASES_2"/>
    <property type="match status" value="1"/>
</dbReference>
<dbReference type="InterPro" id="IPR036162">
    <property type="entry name" value="Resolvase-like_N_sf"/>
</dbReference>
<keyword evidence="3" id="KW-0238">DNA-binding</keyword>
<dbReference type="EMBL" id="FUYC01000001">
    <property type="protein sequence ID" value="SKA72102.1"/>
    <property type="molecule type" value="Genomic_DNA"/>
</dbReference>
<dbReference type="GO" id="GO:0000150">
    <property type="term" value="F:DNA strand exchange activity"/>
    <property type="evidence" value="ECO:0007669"/>
    <property type="project" value="InterPro"/>
</dbReference>
<feature type="domain" description="Resolvase/invertase-type recombinase catalytic" evidence="8">
    <location>
        <begin position="3"/>
        <end position="138"/>
    </location>
</feature>
<gene>
    <name evidence="9" type="ORF">SAMN02745704_00284</name>
</gene>
<evidence type="ECO:0000256" key="2">
    <source>
        <dbReference type="ARBA" id="ARBA00022908"/>
    </source>
</evidence>
<dbReference type="PANTHER" id="PTHR30461:SF26">
    <property type="entry name" value="RESOLVASE HOMOLOG YNEB"/>
    <property type="match status" value="1"/>
</dbReference>
<evidence type="ECO:0000313" key="10">
    <source>
        <dbReference type="Proteomes" id="UP000190027"/>
    </source>
</evidence>
<dbReference type="PANTHER" id="PTHR30461">
    <property type="entry name" value="DNA-INVERTASE FROM LAMBDOID PROPHAGE"/>
    <property type="match status" value="1"/>
</dbReference>
<keyword evidence="2" id="KW-0229">DNA integration</keyword>
<proteinExistence type="inferred from homology"/>
<evidence type="ECO:0000256" key="7">
    <source>
        <dbReference type="SAM" id="MobiDB-lite"/>
    </source>
</evidence>
<evidence type="ECO:0000256" key="1">
    <source>
        <dbReference type="ARBA" id="ARBA00009913"/>
    </source>
</evidence>
<dbReference type="Gene3D" id="3.40.50.1390">
    <property type="entry name" value="Resolvase, N-terminal catalytic domain"/>
    <property type="match status" value="1"/>
</dbReference>
<evidence type="ECO:0000313" key="9">
    <source>
        <dbReference type="EMBL" id="SKA72102.1"/>
    </source>
</evidence>
<dbReference type="Proteomes" id="UP000190027">
    <property type="component" value="Unassembled WGS sequence"/>
</dbReference>
<comment type="similarity">
    <text evidence="1">Belongs to the site-specific recombinase resolvase family.</text>
</comment>
<evidence type="ECO:0000256" key="3">
    <source>
        <dbReference type="ARBA" id="ARBA00023125"/>
    </source>
</evidence>